<protein>
    <submittedName>
        <fullName evidence="2">Uncharacterized protein</fullName>
    </submittedName>
</protein>
<sequence length="57" mass="5973">MSADERPATPGRFRPPVDDGPGGHGRLRGVILLGRRGRDSSTHRPLTTGPGEPSAAE</sequence>
<accession>A0A837D9Y4</accession>
<organism evidence="2 3">
    <name type="scientific">Saccharomonospora viridis</name>
    <dbReference type="NCBI Taxonomy" id="1852"/>
    <lineage>
        <taxon>Bacteria</taxon>
        <taxon>Bacillati</taxon>
        <taxon>Actinomycetota</taxon>
        <taxon>Actinomycetes</taxon>
        <taxon>Pseudonocardiales</taxon>
        <taxon>Pseudonocardiaceae</taxon>
        <taxon>Saccharomonospora</taxon>
    </lineage>
</organism>
<dbReference type="EMBL" id="JRZE01000004">
    <property type="protein sequence ID" value="KHF44015.1"/>
    <property type="molecule type" value="Genomic_DNA"/>
</dbReference>
<evidence type="ECO:0000256" key="1">
    <source>
        <dbReference type="SAM" id="MobiDB-lite"/>
    </source>
</evidence>
<evidence type="ECO:0000313" key="3">
    <source>
        <dbReference type="Proteomes" id="UP000030848"/>
    </source>
</evidence>
<proteinExistence type="predicted"/>
<evidence type="ECO:0000313" key="2">
    <source>
        <dbReference type="EMBL" id="KHF44015.1"/>
    </source>
</evidence>
<dbReference type="Proteomes" id="UP000030848">
    <property type="component" value="Unassembled WGS sequence"/>
</dbReference>
<feature type="region of interest" description="Disordered" evidence="1">
    <location>
        <begin position="1"/>
        <end position="57"/>
    </location>
</feature>
<gene>
    <name evidence="2" type="ORF">MINT15_23200</name>
</gene>
<dbReference type="AlphaFoldDB" id="A0A837D9Y4"/>
<name>A0A837D9Y4_9PSEU</name>
<comment type="caution">
    <text evidence="2">The sequence shown here is derived from an EMBL/GenBank/DDBJ whole genome shotgun (WGS) entry which is preliminary data.</text>
</comment>
<reference evidence="2 3" key="1">
    <citation type="submission" date="2014-10" db="EMBL/GenBank/DDBJ databases">
        <title>Genome sequence of Micropolyspora internatus JCM3315.</title>
        <authorList>
            <person name="Shin S.-K."/>
            <person name="Yi H."/>
        </authorList>
    </citation>
    <scope>NUCLEOTIDE SEQUENCE [LARGE SCALE GENOMIC DNA]</scope>
    <source>
        <strain evidence="2 3">JCM 3315</strain>
    </source>
</reference>